<name>A0A182EUB4_ONCOC</name>
<evidence type="ECO:0000313" key="3">
    <source>
        <dbReference type="Proteomes" id="UP000271087"/>
    </source>
</evidence>
<dbReference type="AlphaFoldDB" id="A0A182EUB4"/>
<reference evidence="2 3" key="2">
    <citation type="submission" date="2018-08" db="EMBL/GenBank/DDBJ databases">
        <authorList>
            <person name="Laetsch R D."/>
            <person name="Stevens L."/>
            <person name="Kumar S."/>
            <person name="Blaxter L. M."/>
        </authorList>
    </citation>
    <scope>NUCLEOTIDE SEQUENCE [LARGE SCALE GENOMIC DNA]</scope>
</reference>
<gene>
    <name evidence="2" type="ORF">NOO_LOCUS11743</name>
</gene>
<evidence type="ECO:0000313" key="4">
    <source>
        <dbReference type="WBParaSite" id="nOo.2.0.1.t11743-RA"/>
    </source>
</evidence>
<accession>A0A182EUB4</accession>
<feature type="compositionally biased region" description="Basic and acidic residues" evidence="1">
    <location>
        <begin position="93"/>
        <end position="105"/>
    </location>
</feature>
<keyword evidence="3" id="KW-1185">Reference proteome</keyword>
<dbReference type="OrthoDB" id="5864015at2759"/>
<sequence length="116" mass="13930">MEKLLEEVKQMDLTPLDQMVIKEEKQQQYETRKRITEEKIMRFELHNGALETANAEWKQCIQQLPTTTRKREEEKYAQMVDDERVLQRLNQHQTKDEPTHPKESTKMALHQTVILP</sequence>
<organism evidence="4">
    <name type="scientific">Onchocerca ochengi</name>
    <name type="common">Filarial nematode worm</name>
    <dbReference type="NCBI Taxonomy" id="42157"/>
    <lineage>
        <taxon>Eukaryota</taxon>
        <taxon>Metazoa</taxon>
        <taxon>Ecdysozoa</taxon>
        <taxon>Nematoda</taxon>
        <taxon>Chromadorea</taxon>
        <taxon>Rhabditida</taxon>
        <taxon>Spirurina</taxon>
        <taxon>Spiruromorpha</taxon>
        <taxon>Filarioidea</taxon>
        <taxon>Onchocercidae</taxon>
        <taxon>Onchocerca</taxon>
    </lineage>
</organism>
<reference evidence="4" key="1">
    <citation type="submission" date="2016-06" db="UniProtKB">
        <authorList>
            <consortium name="WormBaseParasite"/>
        </authorList>
    </citation>
    <scope>IDENTIFICATION</scope>
</reference>
<proteinExistence type="predicted"/>
<dbReference type="EMBL" id="UYRW01008687">
    <property type="protein sequence ID" value="VDM96950.1"/>
    <property type="molecule type" value="Genomic_DNA"/>
</dbReference>
<feature type="region of interest" description="Disordered" evidence="1">
    <location>
        <begin position="89"/>
        <end position="116"/>
    </location>
</feature>
<evidence type="ECO:0000256" key="1">
    <source>
        <dbReference type="SAM" id="MobiDB-lite"/>
    </source>
</evidence>
<dbReference type="WBParaSite" id="nOo.2.0.1.t11743-RA">
    <property type="protein sequence ID" value="nOo.2.0.1.t11743-RA"/>
    <property type="gene ID" value="nOo.2.0.1.g11743"/>
</dbReference>
<evidence type="ECO:0000313" key="2">
    <source>
        <dbReference type="EMBL" id="VDM96950.1"/>
    </source>
</evidence>
<protein>
    <submittedName>
        <fullName evidence="4">CFAP91 domain-containing protein</fullName>
    </submittedName>
</protein>
<dbReference type="Proteomes" id="UP000271087">
    <property type="component" value="Unassembled WGS sequence"/>
</dbReference>